<dbReference type="GO" id="GO:0005524">
    <property type="term" value="F:ATP binding"/>
    <property type="evidence" value="ECO:0007669"/>
    <property type="project" value="InterPro"/>
</dbReference>
<dbReference type="Pfam" id="PF08494">
    <property type="entry name" value="DEAD_assoc"/>
    <property type="match status" value="1"/>
</dbReference>
<proteinExistence type="predicted"/>
<gene>
    <name evidence="3" type="ORF">Smic_62300</name>
</gene>
<reference evidence="3 4" key="1">
    <citation type="submission" date="2020-05" db="EMBL/GenBank/DDBJ databases">
        <title>Whole genome shotgun sequence of Streptomyces microflavus NBRC 13062.</title>
        <authorList>
            <person name="Komaki H."/>
            <person name="Tamura T."/>
        </authorList>
    </citation>
    <scope>NUCLEOTIDE SEQUENCE [LARGE SCALE GENOMIC DNA]</scope>
    <source>
        <strain evidence="3 4">NBRC 13062</strain>
    </source>
</reference>
<accession>A0A7J0D0H8</accession>
<organism evidence="3 4">
    <name type="scientific">Streptomyces microflavus</name>
    <name type="common">Streptomyces lipmanii</name>
    <dbReference type="NCBI Taxonomy" id="1919"/>
    <lineage>
        <taxon>Bacteria</taxon>
        <taxon>Bacillati</taxon>
        <taxon>Actinomycetota</taxon>
        <taxon>Actinomycetes</taxon>
        <taxon>Kitasatosporales</taxon>
        <taxon>Streptomycetaceae</taxon>
        <taxon>Streptomyces</taxon>
    </lineage>
</organism>
<dbReference type="GO" id="GO:0016818">
    <property type="term" value="F:hydrolase activity, acting on acid anhydrides, in phosphorus-containing anhydrides"/>
    <property type="evidence" value="ECO:0007669"/>
    <property type="project" value="InterPro"/>
</dbReference>
<dbReference type="InterPro" id="IPR013701">
    <property type="entry name" value="Lhr-like_DEAD/DEAH_assoc"/>
</dbReference>
<feature type="domain" description="Lhr-like DEAD/H associated" evidence="2">
    <location>
        <begin position="2"/>
        <end position="102"/>
    </location>
</feature>
<evidence type="ECO:0000259" key="2">
    <source>
        <dbReference type="Pfam" id="PF08494"/>
    </source>
</evidence>
<sequence>MDAQVMHADDGIVLRLPDADMMGLDLLDFDAPPAPDAADDGPAPGAFSYDSEQPPVGAADVVFDQGEVQQIVTDQVGGSALFAARFRECAARALLLPRRSPASAPRSGSSASAPPSCSRWRPSSVRSRSSSKPSASASRTSSTFPGSPN</sequence>
<comment type="caution">
    <text evidence="3">The sequence shown here is derived from an EMBL/GenBank/DDBJ whole genome shotgun (WGS) entry which is preliminary data.</text>
</comment>
<evidence type="ECO:0000313" key="4">
    <source>
        <dbReference type="Proteomes" id="UP000498740"/>
    </source>
</evidence>
<evidence type="ECO:0000313" key="3">
    <source>
        <dbReference type="EMBL" id="GFN07674.1"/>
    </source>
</evidence>
<dbReference type="EMBL" id="BLWD01000001">
    <property type="protein sequence ID" value="GFN07674.1"/>
    <property type="molecule type" value="Genomic_DNA"/>
</dbReference>
<feature type="region of interest" description="Disordered" evidence="1">
    <location>
        <begin position="97"/>
        <end position="149"/>
    </location>
</feature>
<protein>
    <recommendedName>
        <fullName evidence="2">Lhr-like DEAD/H associated domain-containing protein</fullName>
    </recommendedName>
</protein>
<evidence type="ECO:0000256" key="1">
    <source>
        <dbReference type="SAM" id="MobiDB-lite"/>
    </source>
</evidence>
<name>A0A7J0D0H8_STRMI</name>
<dbReference type="AlphaFoldDB" id="A0A7J0D0H8"/>
<feature type="region of interest" description="Disordered" evidence="1">
    <location>
        <begin position="29"/>
        <end position="54"/>
    </location>
</feature>
<feature type="compositionally biased region" description="Low complexity" evidence="1">
    <location>
        <begin position="97"/>
        <end position="142"/>
    </location>
</feature>
<dbReference type="Proteomes" id="UP000498740">
    <property type="component" value="Unassembled WGS sequence"/>
</dbReference>